<dbReference type="RefSeq" id="WP_092898346.1">
    <property type="nucleotide sequence ID" value="NZ_FOKK01000010.1"/>
</dbReference>
<dbReference type="InterPro" id="IPR052733">
    <property type="entry name" value="Chloroplast_QOR"/>
</dbReference>
<dbReference type="SUPFAM" id="SSF50129">
    <property type="entry name" value="GroES-like"/>
    <property type="match status" value="1"/>
</dbReference>
<protein>
    <submittedName>
        <fullName evidence="2">NADPH:quinone reductase</fullName>
    </submittedName>
</protein>
<accession>A0A1I1AZB7</accession>
<evidence type="ECO:0000313" key="3">
    <source>
        <dbReference type="Proteomes" id="UP000198790"/>
    </source>
</evidence>
<feature type="domain" description="Enoyl reductase (ER)" evidence="1">
    <location>
        <begin position="14"/>
        <end position="320"/>
    </location>
</feature>
<gene>
    <name evidence="2" type="ORF">SAMN04489723_11031</name>
</gene>
<dbReference type="InterPro" id="IPR002364">
    <property type="entry name" value="Quin_OxRdtase/zeta-crystal_CS"/>
</dbReference>
<dbReference type="InterPro" id="IPR020843">
    <property type="entry name" value="ER"/>
</dbReference>
<dbReference type="InterPro" id="IPR036291">
    <property type="entry name" value="NAD(P)-bd_dom_sf"/>
</dbReference>
<dbReference type="CDD" id="cd08267">
    <property type="entry name" value="MDR1"/>
    <property type="match status" value="1"/>
</dbReference>
<dbReference type="PANTHER" id="PTHR44013:SF1">
    <property type="entry name" value="ZINC-TYPE ALCOHOL DEHYDROGENASE-LIKE PROTEIN C16A3.02C"/>
    <property type="match status" value="1"/>
</dbReference>
<dbReference type="GO" id="GO:0008270">
    <property type="term" value="F:zinc ion binding"/>
    <property type="evidence" value="ECO:0007669"/>
    <property type="project" value="InterPro"/>
</dbReference>
<dbReference type="SMART" id="SM00829">
    <property type="entry name" value="PKS_ER"/>
    <property type="match status" value="1"/>
</dbReference>
<keyword evidence="3" id="KW-1185">Reference proteome</keyword>
<dbReference type="STRING" id="237018.SAMN04489723_11031"/>
<dbReference type="OrthoDB" id="648910at2"/>
<organism evidence="2 3">
    <name type="scientific">Algoriphagus aquimarinus</name>
    <dbReference type="NCBI Taxonomy" id="237018"/>
    <lineage>
        <taxon>Bacteria</taxon>
        <taxon>Pseudomonadati</taxon>
        <taxon>Bacteroidota</taxon>
        <taxon>Cytophagia</taxon>
        <taxon>Cytophagales</taxon>
        <taxon>Cyclobacteriaceae</taxon>
        <taxon>Algoriphagus</taxon>
    </lineage>
</organism>
<evidence type="ECO:0000313" key="2">
    <source>
        <dbReference type="EMBL" id="SFB43187.1"/>
    </source>
</evidence>
<dbReference type="PANTHER" id="PTHR44013">
    <property type="entry name" value="ZINC-TYPE ALCOHOL DEHYDROGENASE-LIKE PROTEIN C16A3.02C"/>
    <property type="match status" value="1"/>
</dbReference>
<dbReference type="Proteomes" id="UP000198790">
    <property type="component" value="Unassembled WGS sequence"/>
</dbReference>
<dbReference type="Pfam" id="PF08240">
    <property type="entry name" value="ADH_N"/>
    <property type="match status" value="1"/>
</dbReference>
<name>A0A1I1AZB7_9BACT</name>
<reference evidence="2 3" key="1">
    <citation type="submission" date="2016-10" db="EMBL/GenBank/DDBJ databases">
        <authorList>
            <person name="de Groot N.N."/>
        </authorList>
    </citation>
    <scope>NUCLEOTIDE SEQUENCE [LARGE SCALE GENOMIC DNA]</scope>
    <source>
        <strain evidence="2 3">DSM 23399</strain>
    </source>
</reference>
<dbReference type="Gene3D" id="3.40.50.720">
    <property type="entry name" value="NAD(P)-binding Rossmann-like Domain"/>
    <property type="match status" value="1"/>
</dbReference>
<dbReference type="AlphaFoldDB" id="A0A1I1AZB7"/>
<dbReference type="Gene3D" id="3.90.180.10">
    <property type="entry name" value="Medium-chain alcohol dehydrogenases, catalytic domain"/>
    <property type="match status" value="1"/>
</dbReference>
<dbReference type="Pfam" id="PF13602">
    <property type="entry name" value="ADH_zinc_N_2"/>
    <property type="match status" value="1"/>
</dbReference>
<evidence type="ECO:0000259" key="1">
    <source>
        <dbReference type="SMART" id="SM00829"/>
    </source>
</evidence>
<dbReference type="EMBL" id="FOKK01000010">
    <property type="protein sequence ID" value="SFB43187.1"/>
    <property type="molecule type" value="Genomic_DNA"/>
</dbReference>
<sequence>MKAILLEKYGIPEEVLALKEAPIPTPKDNEVLIKIYATTINDYDWSIVRGKPYLYRLMFGLSKPKNPIAGMELSGIVEKIGSKVSKLKVGNAVYGDISQFGFGTFAEYINIHEDAVLIKPEGLSFEIAAAIPHSSTLALQALQGIAEIKQGQKVLINGGGGGVGTIGLQLAKLSNCEVSGVDSGEKLAMMKSLGYDQVIDYKKVDFTKTGEHYDIILDCKSNKSPFSYLRALKPTGIYVTIGGNLSSLISVLFWSKIFSLFSSKRLQILSLKPNEGLDEIAQLIIQNKISPEIDGPYPLQDTARLIQYFGEGKHKGKIVIRVSG</sequence>
<dbReference type="InterPro" id="IPR013154">
    <property type="entry name" value="ADH-like_N"/>
</dbReference>
<dbReference type="PROSITE" id="PS01162">
    <property type="entry name" value="QOR_ZETA_CRYSTAL"/>
    <property type="match status" value="1"/>
</dbReference>
<dbReference type="InterPro" id="IPR011032">
    <property type="entry name" value="GroES-like_sf"/>
</dbReference>
<dbReference type="GO" id="GO:0016491">
    <property type="term" value="F:oxidoreductase activity"/>
    <property type="evidence" value="ECO:0007669"/>
    <property type="project" value="InterPro"/>
</dbReference>
<dbReference type="SUPFAM" id="SSF51735">
    <property type="entry name" value="NAD(P)-binding Rossmann-fold domains"/>
    <property type="match status" value="1"/>
</dbReference>
<proteinExistence type="predicted"/>